<protein>
    <submittedName>
        <fullName evidence="3">Polysaccharide pyruvyl transferase family protein</fullName>
    </submittedName>
</protein>
<keyword evidence="5" id="KW-1185">Reference proteome</keyword>
<proteinExistence type="predicted"/>
<organism evidence="3">
    <name type="scientific">Coralloluteibacterium stylophorae</name>
    <dbReference type="NCBI Taxonomy" id="1776034"/>
    <lineage>
        <taxon>Bacteria</taxon>
        <taxon>Pseudomonadati</taxon>
        <taxon>Pseudomonadota</taxon>
        <taxon>Gammaproteobacteria</taxon>
        <taxon>Lysobacterales</taxon>
        <taxon>Lysobacteraceae</taxon>
        <taxon>Coralloluteibacterium</taxon>
    </lineage>
</organism>
<dbReference type="PANTHER" id="PTHR36836">
    <property type="entry name" value="COLANIC ACID BIOSYNTHESIS PROTEIN WCAK"/>
    <property type="match status" value="1"/>
</dbReference>
<keyword evidence="1" id="KW-1133">Transmembrane helix</keyword>
<dbReference type="Pfam" id="PF04230">
    <property type="entry name" value="PS_pyruv_trans"/>
    <property type="match status" value="1"/>
</dbReference>
<dbReference type="Proteomes" id="UP000675747">
    <property type="component" value="Unassembled WGS sequence"/>
</dbReference>
<keyword evidence="3" id="KW-0808">Transferase</keyword>
<dbReference type="PANTHER" id="PTHR36836:SF1">
    <property type="entry name" value="COLANIC ACID BIOSYNTHESIS PROTEIN WCAK"/>
    <property type="match status" value="1"/>
</dbReference>
<feature type="domain" description="Polysaccharide pyruvyl transferase" evidence="2">
    <location>
        <begin position="16"/>
        <end position="356"/>
    </location>
</feature>
<evidence type="ECO:0000313" key="4">
    <source>
        <dbReference type="EMBL" id="MBS7457815.1"/>
    </source>
</evidence>
<feature type="transmembrane region" description="Helical" evidence="1">
    <location>
        <begin position="332"/>
        <end position="354"/>
    </location>
</feature>
<keyword evidence="1" id="KW-0812">Transmembrane</keyword>
<evidence type="ECO:0000259" key="2">
    <source>
        <dbReference type="Pfam" id="PF04230"/>
    </source>
</evidence>
<accession>A0A8J7VUF2</accession>
<dbReference type="InterPro" id="IPR007345">
    <property type="entry name" value="Polysacch_pyruvyl_Trfase"/>
</dbReference>
<dbReference type="AlphaFoldDB" id="A0A8J7VUF2"/>
<keyword evidence="1" id="KW-0472">Membrane</keyword>
<sequence>MPSNAYSIIAATCHGNRGAEAMLETVVGRLREAQPDLRFHVFTYYPEADRQLVQDPALTLHSSTPMALVAWLLPWSLVFGLLRLVFGRRVLRMAPAAVRGLGESRALVDLAGVAFIDGREKFLPFNVLTLLPAWLLGTPVVKMPQAVGPFERPLNRLAARVVLPMCAMIWARGGRTREHLEQAAFPGVRFIQADDIAFNHKNGYSLTQEEGGALDARFAALASARGVSGVTGVVGLCPSSVVAVKARKEGGAYEDILARLVADLSGSGYLVVLFPNATRDAAGEAERNNDLPLIRRILAAAGTSLPVTPLAFDLDMNAAAIKRLIAEMDVVLVSRFHAMVGALALGVPAAVLGWSHKYAEVMARFGLEGNVMDYKQLSGPALRERVDAIFQSRQAMRAQILERLPEVKASAERPVVALLEPGFGSGGLA</sequence>
<reference evidence="3" key="2">
    <citation type="submission" date="2021-04" db="EMBL/GenBank/DDBJ databases">
        <authorList>
            <person name="Karlyshev A.V."/>
        </authorList>
    </citation>
    <scope>NUCLEOTIDE SEQUENCE</scope>
    <source>
        <strain evidence="3">LMG 29479</strain>
    </source>
</reference>
<evidence type="ECO:0000313" key="5">
    <source>
        <dbReference type="Proteomes" id="UP000675747"/>
    </source>
</evidence>
<evidence type="ECO:0000256" key="1">
    <source>
        <dbReference type="SAM" id="Phobius"/>
    </source>
</evidence>
<dbReference type="RefSeq" id="WP_211927009.1">
    <property type="nucleotide sequence ID" value="NZ_JAGQFT020000007.1"/>
</dbReference>
<name>A0A8J7VUF2_9GAMM</name>
<dbReference type="EMBL" id="JAGQFT010000098">
    <property type="protein sequence ID" value="MBR0563089.1"/>
    <property type="molecule type" value="Genomic_DNA"/>
</dbReference>
<feature type="transmembrane region" description="Helical" evidence="1">
    <location>
        <begin position="68"/>
        <end position="86"/>
    </location>
</feature>
<evidence type="ECO:0000313" key="3">
    <source>
        <dbReference type="EMBL" id="MBR0563089.1"/>
    </source>
</evidence>
<dbReference type="EMBL" id="JAGQFT020000007">
    <property type="protein sequence ID" value="MBS7457815.1"/>
    <property type="molecule type" value="Genomic_DNA"/>
</dbReference>
<gene>
    <name evidence="4" type="ORF">KB893_011805</name>
    <name evidence="3" type="ORF">KB893_11270</name>
</gene>
<reference evidence="4 5" key="1">
    <citation type="journal article" date="2021" name="Microbiol. Resour. Announc.">
        <title>Draft Genome Sequence of Coralloluteibacterium stylophorae LMG 29479T.</title>
        <authorList>
            <person name="Karlyshev A.V."/>
            <person name="Kudryashova E.B."/>
            <person name="Ariskina E.V."/>
            <person name="Conroy A.P."/>
            <person name="Abidueva E.Y."/>
        </authorList>
    </citation>
    <scope>NUCLEOTIDE SEQUENCE [LARGE SCALE GENOMIC DNA]</scope>
    <source>
        <strain evidence="4 5">LMG 29479</strain>
    </source>
</reference>
<comment type="caution">
    <text evidence="3">The sequence shown here is derived from an EMBL/GenBank/DDBJ whole genome shotgun (WGS) entry which is preliminary data.</text>
</comment>
<dbReference type="GO" id="GO:0016740">
    <property type="term" value="F:transferase activity"/>
    <property type="evidence" value="ECO:0007669"/>
    <property type="project" value="UniProtKB-KW"/>
</dbReference>